<keyword evidence="4" id="KW-0547">Nucleotide-binding</keyword>
<keyword evidence="4" id="KW-0520">NAD</keyword>
<reference evidence="8 9" key="1">
    <citation type="submission" date="2019-07" db="EMBL/GenBank/DDBJ databases">
        <title>Whole genome shotgun sequence of Marinococcus halophilus NBRC 102359.</title>
        <authorList>
            <person name="Hosoyama A."/>
            <person name="Uohara A."/>
            <person name="Ohji S."/>
            <person name="Ichikawa N."/>
        </authorList>
    </citation>
    <scope>NUCLEOTIDE SEQUENCE [LARGE SCALE GENOMIC DNA]</scope>
    <source>
        <strain evidence="8 9">NBRC 102359</strain>
    </source>
</reference>
<proteinExistence type="inferred from homology"/>
<dbReference type="SUPFAM" id="SSF51905">
    <property type="entry name" value="FAD/NAD(P)-binding domain"/>
    <property type="match status" value="1"/>
</dbReference>
<comment type="caution">
    <text evidence="8">The sequence shown here is derived from an EMBL/GenBank/DDBJ whole genome shotgun (WGS) entry which is preliminary data.</text>
</comment>
<evidence type="ECO:0000256" key="5">
    <source>
        <dbReference type="PIRSR" id="PIRSR000350-4"/>
    </source>
</evidence>
<dbReference type="InterPro" id="IPR023753">
    <property type="entry name" value="FAD/NAD-binding_dom"/>
</dbReference>
<dbReference type="InterPro" id="IPR016156">
    <property type="entry name" value="FAD/NAD-linked_Rdtase_dimer_sf"/>
</dbReference>
<dbReference type="PANTHER" id="PTHR43014">
    <property type="entry name" value="MERCURIC REDUCTASE"/>
    <property type="match status" value="1"/>
</dbReference>
<dbReference type="GO" id="GO:0000166">
    <property type="term" value="F:nucleotide binding"/>
    <property type="evidence" value="ECO:0007669"/>
    <property type="project" value="UniProtKB-KW"/>
</dbReference>
<dbReference type="OrthoDB" id="9800167at2"/>
<evidence type="ECO:0000313" key="9">
    <source>
        <dbReference type="Proteomes" id="UP000321051"/>
    </source>
</evidence>
<sequence length="445" mass="48062">MYDVIVIGSGSAGMTTAGSLNEAGWKTAIIDERPFGGTCALRGCDPKKVLIHASEVLEQAQRLKGLGLEGSLSIHWEDLMNFKRTFVQEVPETIEQSLKDSGIDTLHGRARFIDRETIELDGRQIKSKKFVLATGASPAELPVEGAGYMLSSDDFLELDHLPSSIVFIGGGYISFEFAHLAKRAGADVHILQRGGRALKGFDTELVEKLIDYSESIGVHVHLYTEAAEIIPEGQGYKVHAEKEGTAETFYGDIIVHGSGRTPNVKALELENAGAAYDEKHGITVNEYLQNTTNENIYAAGDCADTSGSPLTPLAGFEAGYVSTNLLENNSTPIHYGPIASATFTVPGLTAVGMTGEKASANGLSIVTEDVSSWFTYKHKNEKTAFVKLIIDKERDTVVGAHALNSDAASFINYMTLVIQHEIPASSLSQTMFAYPTNASDLQYFV</sequence>
<dbReference type="AlphaFoldDB" id="A0A510Y572"/>
<evidence type="ECO:0000256" key="3">
    <source>
        <dbReference type="ARBA" id="ARBA00022827"/>
    </source>
</evidence>
<keyword evidence="2" id="KW-0285">Flavoprotein</keyword>
<dbReference type="GO" id="GO:0016491">
    <property type="term" value="F:oxidoreductase activity"/>
    <property type="evidence" value="ECO:0007669"/>
    <property type="project" value="InterPro"/>
</dbReference>
<evidence type="ECO:0008006" key="10">
    <source>
        <dbReference type="Google" id="ProtNLM"/>
    </source>
</evidence>
<feature type="binding site" evidence="4">
    <location>
        <position position="259"/>
    </location>
    <ligand>
        <name>NAD(+)</name>
        <dbReference type="ChEBI" id="CHEBI:57540"/>
    </ligand>
</feature>
<dbReference type="Pfam" id="PF07992">
    <property type="entry name" value="Pyr_redox_2"/>
    <property type="match status" value="1"/>
</dbReference>
<keyword evidence="9" id="KW-1185">Reference proteome</keyword>
<dbReference type="Pfam" id="PF02852">
    <property type="entry name" value="Pyr_redox_dim"/>
    <property type="match status" value="1"/>
</dbReference>
<evidence type="ECO:0000259" key="6">
    <source>
        <dbReference type="Pfam" id="PF02852"/>
    </source>
</evidence>
<evidence type="ECO:0000259" key="7">
    <source>
        <dbReference type="Pfam" id="PF07992"/>
    </source>
</evidence>
<dbReference type="PIRSF" id="PIRSF000350">
    <property type="entry name" value="Mercury_reductase_MerA"/>
    <property type="match status" value="1"/>
</dbReference>
<feature type="binding site" evidence="4">
    <location>
        <position position="301"/>
    </location>
    <ligand>
        <name>FAD</name>
        <dbReference type="ChEBI" id="CHEBI:57692"/>
    </ligand>
</feature>
<dbReference type="PANTHER" id="PTHR43014:SF5">
    <property type="entry name" value="GLUTATHIONE REDUCTASE (NADPH)"/>
    <property type="match status" value="1"/>
</dbReference>
<feature type="binding site" evidence="4">
    <location>
        <begin position="169"/>
        <end position="176"/>
    </location>
    <ligand>
        <name>NAD(+)</name>
        <dbReference type="ChEBI" id="CHEBI:57540"/>
    </ligand>
</feature>
<dbReference type="EMBL" id="BJUN01000006">
    <property type="protein sequence ID" value="GEK58516.1"/>
    <property type="molecule type" value="Genomic_DNA"/>
</dbReference>
<evidence type="ECO:0000256" key="2">
    <source>
        <dbReference type="ARBA" id="ARBA00022630"/>
    </source>
</evidence>
<feature type="domain" description="Pyridine nucleotide-disulphide oxidoreductase dimerisation" evidence="6">
    <location>
        <begin position="338"/>
        <end position="439"/>
    </location>
</feature>
<comment type="similarity">
    <text evidence="1">Belongs to the class-I pyridine nucleotide-disulfide oxidoreductase family.</text>
</comment>
<evidence type="ECO:0000313" key="8">
    <source>
        <dbReference type="EMBL" id="GEK58516.1"/>
    </source>
</evidence>
<dbReference type="PRINTS" id="PR00411">
    <property type="entry name" value="PNDRDTASEI"/>
</dbReference>
<dbReference type="PRINTS" id="PR00368">
    <property type="entry name" value="FADPNR"/>
</dbReference>
<dbReference type="Gene3D" id="3.30.390.30">
    <property type="match status" value="1"/>
</dbReference>
<feature type="domain" description="FAD/NAD(P)-binding" evidence="7">
    <location>
        <begin position="2"/>
        <end position="308"/>
    </location>
</feature>
<dbReference type="RefSeq" id="WP_094908251.1">
    <property type="nucleotide sequence ID" value="NZ_BJUN01000006.1"/>
</dbReference>
<dbReference type="STRING" id="1371.GCA_900166605_01428"/>
<dbReference type="InterPro" id="IPR001100">
    <property type="entry name" value="Pyr_nuc-diS_OxRdtase"/>
</dbReference>
<gene>
    <name evidence="8" type="ORF">MHA01_14210</name>
</gene>
<dbReference type="InterPro" id="IPR036188">
    <property type="entry name" value="FAD/NAD-bd_sf"/>
</dbReference>
<dbReference type="Proteomes" id="UP000321051">
    <property type="component" value="Unassembled WGS sequence"/>
</dbReference>
<protein>
    <recommendedName>
        <fullName evidence="10">Pyridine nucleotide-disulfide oxidoreductase</fullName>
    </recommendedName>
</protein>
<feature type="disulfide bond" description="Redox-active" evidence="5">
    <location>
        <begin position="39"/>
        <end position="44"/>
    </location>
</feature>
<feature type="binding site" evidence="4">
    <location>
        <position position="48"/>
    </location>
    <ligand>
        <name>FAD</name>
        <dbReference type="ChEBI" id="CHEBI:57692"/>
    </ligand>
</feature>
<organism evidence="8 9">
    <name type="scientific">Marinococcus halophilus</name>
    <dbReference type="NCBI Taxonomy" id="1371"/>
    <lineage>
        <taxon>Bacteria</taxon>
        <taxon>Bacillati</taxon>
        <taxon>Bacillota</taxon>
        <taxon>Bacilli</taxon>
        <taxon>Bacillales</taxon>
        <taxon>Bacillaceae</taxon>
        <taxon>Marinococcus</taxon>
    </lineage>
</organism>
<evidence type="ECO:0000256" key="1">
    <source>
        <dbReference type="ARBA" id="ARBA00007532"/>
    </source>
</evidence>
<dbReference type="SUPFAM" id="SSF55424">
    <property type="entry name" value="FAD/NAD-linked reductases, dimerisation (C-terminal) domain"/>
    <property type="match status" value="1"/>
</dbReference>
<keyword evidence="3 4" id="KW-0274">FAD</keyword>
<comment type="cofactor">
    <cofactor evidence="4">
        <name>FAD</name>
        <dbReference type="ChEBI" id="CHEBI:57692"/>
    </cofactor>
    <text evidence="4">Binds 1 FAD per subunit.</text>
</comment>
<evidence type="ECO:0000256" key="4">
    <source>
        <dbReference type="PIRSR" id="PIRSR000350-3"/>
    </source>
</evidence>
<dbReference type="Gene3D" id="3.50.50.60">
    <property type="entry name" value="FAD/NAD(P)-binding domain"/>
    <property type="match status" value="2"/>
</dbReference>
<accession>A0A510Y572</accession>
<dbReference type="InterPro" id="IPR004099">
    <property type="entry name" value="Pyr_nucl-diS_OxRdtase_dimer"/>
</dbReference>
<name>A0A510Y572_MARHA</name>